<gene>
    <name evidence="2" type="ORF">Q7C36_023460</name>
</gene>
<dbReference type="EMBL" id="JAVHJS010000026">
    <property type="protein sequence ID" value="KAK2815194.1"/>
    <property type="molecule type" value="Genomic_DNA"/>
</dbReference>
<evidence type="ECO:0000313" key="2">
    <source>
        <dbReference type="EMBL" id="KAK2815194.1"/>
    </source>
</evidence>
<sequence>MVKRRLSCGLATRTDCGQQQGRVGTARFKKNDKKEKNELGEKDEEEKNTEQKEEEEEENEEA</sequence>
<dbReference type="Proteomes" id="UP001187315">
    <property type="component" value="Unassembled WGS sequence"/>
</dbReference>
<feature type="region of interest" description="Disordered" evidence="1">
    <location>
        <begin position="15"/>
        <end position="62"/>
    </location>
</feature>
<organism evidence="2 3">
    <name type="scientific">Tachysurus vachellii</name>
    <name type="common">Darkbarbel catfish</name>
    <name type="synonym">Pelteobagrus vachellii</name>
    <dbReference type="NCBI Taxonomy" id="175792"/>
    <lineage>
        <taxon>Eukaryota</taxon>
        <taxon>Metazoa</taxon>
        <taxon>Chordata</taxon>
        <taxon>Craniata</taxon>
        <taxon>Vertebrata</taxon>
        <taxon>Euteleostomi</taxon>
        <taxon>Actinopterygii</taxon>
        <taxon>Neopterygii</taxon>
        <taxon>Teleostei</taxon>
        <taxon>Ostariophysi</taxon>
        <taxon>Siluriformes</taxon>
        <taxon>Bagridae</taxon>
        <taxon>Tachysurus</taxon>
    </lineage>
</organism>
<feature type="compositionally biased region" description="Acidic residues" evidence="1">
    <location>
        <begin position="41"/>
        <end position="62"/>
    </location>
</feature>
<accession>A0AA88IJM5</accession>
<proteinExistence type="predicted"/>
<dbReference type="AlphaFoldDB" id="A0AA88IJM5"/>
<protein>
    <submittedName>
        <fullName evidence="2">Uncharacterized protein</fullName>
    </submittedName>
</protein>
<evidence type="ECO:0000256" key="1">
    <source>
        <dbReference type="SAM" id="MobiDB-lite"/>
    </source>
</evidence>
<evidence type="ECO:0000313" key="3">
    <source>
        <dbReference type="Proteomes" id="UP001187315"/>
    </source>
</evidence>
<keyword evidence="3" id="KW-1185">Reference proteome</keyword>
<name>A0AA88IJM5_TACVA</name>
<reference evidence="2" key="1">
    <citation type="submission" date="2023-08" db="EMBL/GenBank/DDBJ databases">
        <title>Pelteobagrus vachellii genome.</title>
        <authorList>
            <person name="Liu H."/>
        </authorList>
    </citation>
    <scope>NUCLEOTIDE SEQUENCE</scope>
    <source>
        <strain evidence="2">PRFRI_2022a</strain>
        <tissue evidence="2">Muscle</tissue>
    </source>
</reference>
<comment type="caution">
    <text evidence="2">The sequence shown here is derived from an EMBL/GenBank/DDBJ whole genome shotgun (WGS) entry which is preliminary data.</text>
</comment>